<keyword evidence="5" id="KW-0325">Glycoprotein</keyword>
<dbReference type="InterPro" id="IPR032861">
    <property type="entry name" value="TAXi_N"/>
</dbReference>
<evidence type="ECO:0000256" key="6">
    <source>
        <dbReference type="SAM" id="SignalP"/>
    </source>
</evidence>
<dbReference type="AlphaFoldDB" id="A0ABC9BEY0"/>
<dbReference type="PROSITE" id="PS51767">
    <property type="entry name" value="PEPTIDASE_A1"/>
    <property type="match status" value="1"/>
</dbReference>
<keyword evidence="3" id="KW-0064">Aspartyl protease</keyword>
<evidence type="ECO:0000256" key="2">
    <source>
        <dbReference type="ARBA" id="ARBA00022670"/>
    </source>
</evidence>
<keyword evidence="4" id="KW-0378">Hydrolase</keyword>
<keyword evidence="6" id="KW-0732">Signal</keyword>
<evidence type="ECO:0000256" key="5">
    <source>
        <dbReference type="ARBA" id="ARBA00023180"/>
    </source>
</evidence>
<dbReference type="InterPro" id="IPR051708">
    <property type="entry name" value="Plant_Aspart_Prot_A1"/>
</dbReference>
<organism evidence="8 9">
    <name type="scientific">Urochloa decumbens</name>
    <dbReference type="NCBI Taxonomy" id="240449"/>
    <lineage>
        <taxon>Eukaryota</taxon>
        <taxon>Viridiplantae</taxon>
        <taxon>Streptophyta</taxon>
        <taxon>Embryophyta</taxon>
        <taxon>Tracheophyta</taxon>
        <taxon>Spermatophyta</taxon>
        <taxon>Magnoliopsida</taxon>
        <taxon>Liliopsida</taxon>
        <taxon>Poales</taxon>
        <taxon>Poaceae</taxon>
        <taxon>PACMAD clade</taxon>
        <taxon>Panicoideae</taxon>
        <taxon>Panicodae</taxon>
        <taxon>Paniceae</taxon>
        <taxon>Melinidinae</taxon>
        <taxon>Urochloa</taxon>
    </lineage>
</organism>
<dbReference type="GO" id="GO:0004190">
    <property type="term" value="F:aspartic-type endopeptidase activity"/>
    <property type="evidence" value="ECO:0007669"/>
    <property type="project" value="UniProtKB-KW"/>
</dbReference>
<protein>
    <recommendedName>
        <fullName evidence="7">Peptidase A1 domain-containing protein</fullName>
    </recommendedName>
</protein>
<dbReference type="PANTHER" id="PTHR47967">
    <property type="entry name" value="OS07G0603500 PROTEIN-RELATED"/>
    <property type="match status" value="1"/>
</dbReference>
<dbReference type="InterPro" id="IPR033121">
    <property type="entry name" value="PEPTIDASE_A1"/>
</dbReference>
<dbReference type="GO" id="GO:0006508">
    <property type="term" value="P:proteolysis"/>
    <property type="evidence" value="ECO:0007669"/>
    <property type="project" value="UniProtKB-KW"/>
</dbReference>
<keyword evidence="9" id="KW-1185">Reference proteome</keyword>
<dbReference type="Pfam" id="PF14541">
    <property type="entry name" value="TAXi_C"/>
    <property type="match status" value="1"/>
</dbReference>
<dbReference type="Proteomes" id="UP001497457">
    <property type="component" value="Chromosome 25rd"/>
</dbReference>
<reference evidence="9" key="1">
    <citation type="submission" date="2024-06" db="EMBL/GenBank/DDBJ databases">
        <authorList>
            <person name="Ryan C."/>
        </authorList>
    </citation>
    <scope>NUCLEOTIDE SEQUENCE [LARGE SCALE GENOMIC DNA]</scope>
</reference>
<keyword evidence="2" id="KW-0645">Protease</keyword>
<dbReference type="EMBL" id="OZ075135">
    <property type="protein sequence ID" value="CAL4999287.1"/>
    <property type="molecule type" value="Genomic_DNA"/>
</dbReference>
<evidence type="ECO:0000256" key="4">
    <source>
        <dbReference type="ARBA" id="ARBA00022801"/>
    </source>
</evidence>
<evidence type="ECO:0000313" key="8">
    <source>
        <dbReference type="EMBL" id="CAL4999287.1"/>
    </source>
</evidence>
<name>A0ABC9BEY0_9POAL</name>
<evidence type="ECO:0000256" key="1">
    <source>
        <dbReference type="ARBA" id="ARBA00007447"/>
    </source>
</evidence>
<feature type="domain" description="Peptidase A1" evidence="7">
    <location>
        <begin position="95"/>
        <end position="438"/>
    </location>
</feature>
<evidence type="ECO:0000259" key="7">
    <source>
        <dbReference type="PROSITE" id="PS51767"/>
    </source>
</evidence>
<dbReference type="CDD" id="cd05476">
    <property type="entry name" value="pepsin_A_like_plant"/>
    <property type="match status" value="1"/>
</dbReference>
<sequence>MAHSAFILLLLVPVLLASSAAIGHASFDLHAELNHPYAGRPISKYEMIRYAASSSKARRAWNAARVAKACGHGHGRARGTISAADVPISPLESIHTLTVGIGTPPQPHTLIVDTGSDLVWAQCNLFPNTAPQKEPLYDPTKSSSFAAIPCDGKLCQEDYFDTKSCPNNKCVYTYSYGSATNDGELASEIFTFGAHHKVPVPLGFGCGRLLTGEISNTSGLIGLSPQALSLVSQLQIPRFSYCLTPFTDRKSSHMFFGAMADLTKYRTVGPIQTTSIVNNKIGGNTYYYVPLIGISLGTKHLNVPASSFAIGPDGNGGTFVDSGYTTGGLRPIALKALKEALVEAIKLPMSKSSDPDYDFCFQLPHGVPMKAVQTPPLLYHFEGGATMVLPRDSYIAEPSPGEMCLVIGLDDNHMVIGNYQQQNMHLLFDVQNQKFSFAPTQCDQI</sequence>
<dbReference type="SUPFAM" id="SSF50630">
    <property type="entry name" value="Acid proteases"/>
    <property type="match status" value="1"/>
</dbReference>
<reference evidence="8 9" key="2">
    <citation type="submission" date="2024-10" db="EMBL/GenBank/DDBJ databases">
        <authorList>
            <person name="Ryan C."/>
        </authorList>
    </citation>
    <scope>NUCLEOTIDE SEQUENCE [LARGE SCALE GENOMIC DNA]</scope>
</reference>
<dbReference type="PROSITE" id="PS00141">
    <property type="entry name" value="ASP_PROTEASE"/>
    <property type="match status" value="1"/>
</dbReference>
<feature type="signal peptide" evidence="6">
    <location>
        <begin position="1"/>
        <end position="17"/>
    </location>
</feature>
<accession>A0ABC9BEY0</accession>
<proteinExistence type="inferred from homology"/>
<dbReference type="Gene3D" id="2.40.70.10">
    <property type="entry name" value="Acid Proteases"/>
    <property type="match status" value="2"/>
</dbReference>
<comment type="similarity">
    <text evidence="1">Belongs to the peptidase A1 family.</text>
</comment>
<dbReference type="FunFam" id="2.40.70.10:FF:000162">
    <property type="entry name" value="Aspartic proteinase nepenthesin-1"/>
    <property type="match status" value="1"/>
</dbReference>
<dbReference type="InterPro" id="IPR001969">
    <property type="entry name" value="Aspartic_peptidase_AS"/>
</dbReference>
<evidence type="ECO:0000256" key="3">
    <source>
        <dbReference type="ARBA" id="ARBA00022750"/>
    </source>
</evidence>
<dbReference type="InterPro" id="IPR034161">
    <property type="entry name" value="Pepsin-like_plant"/>
</dbReference>
<feature type="chain" id="PRO_5044785476" description="Peptidase A1 domain-containing protein" evidence="6">
    <location>
        <begin position="18"/>
        <end position="445"/>
    </location>
</feature>
<dbReference type="Pfam" id="PF14543">
    <property type="entry name" value="TAXi_N"/>
    <property type="match status" value="1"/>
</dbReference>
<evidence type="ECO:0000313" key="9">
    <source>
        <dbReference type="Proteomes" id="UP001497457"/>
    </source>
</evidence>
<gene>
    <name evidence="8" type="ORF">URODEC1_LOCUS64257</name>
</gene>
<dbReference type="InterPro" id="IPR021109">
    <property type="entry name" value="Peptidase_aspartic_dom_sf"/>
</dbReference>
<dbReference type="InterPro" id="IPR032799">
    <property type="entry name" value="TAXi_C"/>
</dbReference>
<dbReference type="PANTHER" id="PTHR47967:SF50">
    <property type="entry name" value="PEPTIDASE A1 DOMAIN-CONTAINING PROTEIN"/>
    <property type="match status" value="1"/>
</dbReference>